<organism evidence="2 3">
    <name type="scientific">Pleurodeles waltl</name>
    <name type="common">Iberian ribbed newt</name>
    <dbReference type="NCBI Taxonomy" id="8319"/>
    <lineage>
        <taxon>Eukaryota</taxon>
        <taxon>Metazoa</taxon>
        <taxon>Chordata</taxon>
        <taxon>Craniata</taxon>
        <taxon>Vertebrata</taxon>
        <taxon>Euteleostomi</taxon>
        <taxon>Amphibia</taxon>
        <taxon>Batrachia</taxon>
        <taxon>Caudata</taxon>
        <taxon>Salamandroidea</taxon>
        <taxon>Salamandridae</taxon>
        <taxon>Pleurodelinae</taxon>
        <taxon>Pleurodeles</taxon>
    </lineage>
</organism>
<dbReference type="EMBL" id="JANPWB010000015">
    <property type="protein sequence ID" value="KAJ1091296.1"/>
    <property type="molecule type" value="Genomic_DNA"/>
</dbReference>
<keyword evidence="3" id="KW-1185">Reference proteome</keyword>
<comment type="caution">
    <text evidence="2">The sequence shown here is derived from an EMBL/GenBank/DDBJ whole genome shotgun (WGS) entry which is preliminary data.</text>
</comment>
<reference evidence="2" key="1">
    <citation type="journal article" date="2022" name="bioRxiv">
        <title>Sequencing and chromosome-scale assembly of the giantPleurodeles waltlgenome.</title>
        <authorList>
            <person name="Brown T."/>
            <person name="Elewa A."/>
            <person name="Iarovenko S."/>
            <person name="Subramanian E."/>
            <person name="Araus A.J."/>
            <person name="Petzold A."/>
            <person name="Susuki M."/>
            <person name="Suzuki K.-i.T."/>
            <person name="Hayashi T."/>
            <person name="Toyoda A."/>
            <person name="Oliveira C."/>
            <person name="Osipova E."/>
            <person name="Leigh N.D."/>
            <person name="Simon A."/>
            <person name="Yun M.H."/>
        </authorList>
    </citation>
    <scope>NUCLEOTIDE SEQUENCE</scope>
    <source>
        <strain evidence="2">20211129_DDA</strain>
        <tissue evidence="2">Liver</tissue>
    </source>
</reference>
<gene>
    <name evidence="2" type="ORF">NDU88_004423</name>
</gene>
<accession>A0AAV7LI04</accession>
<feature type="region of interest" description="Disordered" evidence="1">
    <location>
        <begin position="92"/>
        <end position="115"/>
    </location>
</feature>
<evidence type="ECO:0000313" key="3">
    <source>
        <dbReference type="Proteomes" id="UP001066276"/>
    </source>
</evidence>
<name>A0AAV7LI04_PLEWA</name>
<evidence type="ECO:0000313" key="2">
    <source>
        <dbReference type="EMBL" id="KAJ1091296.1"/>
    </source>
</evidence>
<dbReference type="Proteomes" id="UP001066276">
    <property type="component" value="Chromosome 11"/>
</dbReference>
<dbReference type="AlphaFoldDB" id="A0AAV7LI04"/>
<sequence>MESVRCPYSVDCLMRWAPGFKSLGLAELRWSYKGSLGPPLDWCWECVPLLWCSGWMARASWFLVCGPAGSGTDRLRYSPEAVWDWLERNDGTGTPESLHGESSGRPRRTAEVRTAACRSTRRHRTDCGNRVIVPPDGTLSLERRRQEHEEAKLLVQTVTSEASSLSGSPCVMGRLSPETENADT</sequence>
<protein>
    <submittedName>
        <fullName evidence="2">Uncharacterized protein</fullName>
    </submittedName>
</protein>
<proteinExistence type="predicted"/>
<evidence type="ECO:0000256" key="1">
    <source>
        <dbReference type="SAM" id="MobiDB-lite"/>
    </source>
</evidence>
<feature type="region of interest" description="Disordered" evidence="1">
    <location>
        <begin position="160"/>
        <end position="184"/>
    </location>
</feature>
<feature type="compositionally biased region" description="Basic and acidic residues" evidence="1">
    <location>
        <begin position="98"/>
        <end position="111"/>
    </location>
</feature>